<proteinExistence type="predicted"/>
<gene>
    <name evidence="2" type="ORF">ACFYXQ_01655</name>
</gene>
<accession>A0ABW6RSU9</accession>
<evidence type="ECO:0008006" key="4">
    <source>
        <dbReference type="Google" id="ProtNLM"/>
    </source>
</evidence>
<reference evidence="2 3" key="1">
    <citation type="submission" date="2024-10" db="EMBL/GenBank/DDBJ databases">
        <title>The Natural Products Discovery Center: Release of the First 8490 Sequenced Strains for Exploring Actinobacteria Biosynthetic Diversity.</title>
        <authorList>
            <person name="Kalkreuter E."/>
            <person name="Kautsar S.A."/>
            <person name="Yang D."/>
            <person name="Bader C.D."/>
            <person name="Teijaro C.N."/>
            <person name="Fluegel L."/>
            <person name="Davis C.M."/>
            <person name="Simpson J.R."/>
            <person name="Lauterbach L."/>
            <person name="Steele A.D."/>
            <person name="Gui C."/>
            <person name="Meng S."/>
            <person name="Li G."/>
            <person name="Viehrig K."/>
            <person name="Ye F."/>
            <person name="Su P."/>
            <person name="Kiefer A.F."/>
            <person name="Nichols A."/>
            <person name="Cepeda A.J."/>
            <person name="Yan W."/>
            <person name="Fan B."/>
            <person name="Jiang Y."/>
            <person name="Adhikari A."/>
            <person name="Zheng C.-J."/>
            <person name="Schuster L."/>
            <person name="Cowan T.M."/>
            <person name="Smanski M.J."/>
            <person name="Chevrette M.G."/>
            <person name="De Carvalho L.P.S."/>
            <person name="Shen B."/>
        </authorList>
    </citation>
    <scope>NUCLEOTIDE SEQUENCE [LARGE SCALE GENOMIC DNA]</scope>
    <source>
        <strain evidence="2 3">NPDC002593</strain>
    </source>
</reference>
<comment type="caution">
    <text evidence="2">The sequence shown here is derived from an EMBL/GenBank/DDBJ whole genome shotgun (WGS) entry which is preliminary data.</text>
</comment>
<keyword evidence="3" id="KW-1185">Reference proteome</keyword>
<dbReference type="RefSeq" id="WP_245568031.1">
    <property type="nucleotide sequence ID" value="NZ_JBIAQY010000001.1"/>
</dbReference>
<sequence length="106" mass="12237">MTTASGPDQEPDPLVDEVLDMDEDETDLDYDLGDDEQADEVREYERYITDPPSNLVIEYHEDGGRQGIARDLEQSWTRRRHRDEERAEDDRPAELAAMEVVEEPGD</sequence>
<feature type="compositionally biased region" description="Acidic residues" evidence="1">
    <location>
        <begin position="9"/>
        <end position="35"/>
    </location>
</feature>
<organism evidence="2 3">
    <name type="scientific">Nocardia jiangxiensis</name>
    <dbReference type="NCBI Taxonomy" id="282685"/>
    <lineage>
        <taxon>Bacteria</taxon>
        <taxon>Bacillati</taxon>
        <taxon>Actinomycetota</taxon>
        <taxon>Actinomycetes</taxon>
        <taxon>Mycobacteriales</taxon>
        <taxon>Nocardiaceae</taxon>
        <taxon>Nocardia</taxon>
    </lineage>
</organism>
<evidence type="ECO:0000256" key="1">
    <source>
        <dbReference type="SAM" id="MobiDB-lite"/>
    </source>
</evidence>
<feature type="region of interest" description="Disordered" evidence="1">
    <location>
        <begin position="76"/>
        <end position="106"/>
    </location>
</feature>
<evidence type="ECO:0000313" key="2">
    <source>
        <dbReference type="EMBL" id="MFF3566468.1"/>
    </source>
</evidence>
<dbReference type="EMBL" id="JBIAQY010000001">
    <property type="protein sequence ID" value="MFF3566468.1"/>
    <property type="molecule type" value="Genomic_DNA"/>
</dbReference>
<feature type="compositionally biased region" description="Basic and acidic residues" evidence="1">
    <location>
        <begin position="82"/>
        <end position="93"/>
    </location>
</feature>
<protein>
    <recommendedName>
        <fullName evidence="4">DUF5709 domain-containing protein</fullName>
    </recommendedName>
</protein>
<dbReference type="Proteomes" id="UP001601992">
    <property type="component" value="Unassembled WGS sequence"/>
</dbReference>
<feature type="region of interest" description="Disordered" evidence="1">
    <location>
        <begin position="1"/>
        <end position="35"/>
    </location>
</feature>
<evidence type="ECO:0000313" key="3">
    <source>
        <dbReference type="Proteomes" id="UP001601992"/>
    </source>
</evidence>
<name>A0ABW6RSU9_9NOCA</name>